<dbReference type="FunFam" id="3.40.50.2300:FF:000310">
    <property type="entry name" value="Glutamate receptor"/>
    <property type="match status" value="1"/>
</dbReference>
<dbReference type="Gene3D" id="3.40.50.2300">
    <property type="match status" value="3"/>
</dbReference>
<reference evidence="9 10" key="1">
    <citation type="journal article" date="2016" name="Sci. Rep.">
        <title>The Dendrobium catenatum Lindl. genome sequence provides insights into polysaccharide synthase, floral development and adaptive evolution.</title>
        <authorList>
            <person name="Zhang G.Q."/>
            <person name="Xu Q."/>
            <person name="Bian C."/>
            <person name="Tsai W.C."/>
            <person name="Yeh C.M."/>
            <person name="Liu K.W."/>
            <person name="Yoshida K."/>
            <person name="Zhang L.S."/>
            <person name="Chang S.B."/>
            <person name="Chen F."/>
            <person name="Shi Y."/>
            <person name="Su Y.Y."/>
            <person name="Zhang Y.Q."/>
            <person name="Chen L.J."/>
            <person name="Yin Y."/>
            <person name="Lin M."/>
            <person name="Huang H."/>
            <person name="Deng H."/>
            <person name="Wang Z.W."/>
            <person name="Zhu S.L."/>
            <person name="Zhao X."/>
            <person name="Deng C."/>
            <person name="Niu S.C."/>
            <person name="Huang J."/>
            <person name="Wang M."/>
            <person name="Liu G.H."/>
            <person name="Yang H.J."/>
            <person name="Xiao X.J."/>
            <person name="Hsiao Y.Y."/>
            <person name="Wu W.L."/>
            <person name="Chen Y.Y."/>
            <person name="Mitsuda N."/>
            <person name="Ohme-Takagi M."/>
            <person name="Luo Y.B."/>
            <person name="Van de Peer Y."/>
            <person name="Liu Z.J."/>
        </authorList>
    </citation>
    <scope>NUCLEOTIDE SEQUENCE [LARGE SCALE GENOMIC DNA]</scope>
    <source>
        <tissue evidence="9">The whole plant</tissue>
    </source>
</reference>
<dbReference type="PANTHER" id="PTHR34836:SF1">
    <property type="entry name" value="OS09G0428600 PROTEIN"/>
    <property type="match status" value="1"/>
</dbReference>
<name>A0A2I0X546_9ASPA</name>
<dbReference type="SUPFAM" id="SSF53822">
    <property type="entry name" value="Periplasmic binding protein-like I"/>
    <property type="match status" value="1"/>
</dbReference>
<evidence type="ECO:0000256" key="6">
    <source>
        <dbReference type="ARBA" id="ARBA00049638"/>
    </source>
</evidence>
<dbReference type="GO" id="GO:0016020">
    <property type="term" value="C:membrane"/>
    <property type="evidence" value="ECO:0007669"/>
    <property type="project" value="UniProtKB-SubCell"/>
</dbReference>
<reference evidence="9 10" key="2">
    <citation type="journal article" date="2017" name="Nature">
        <title>The Apostasia genome and the evolution of orchids.</title>
        <authorList>
            <person name="Zhang G.Q."/>
            <person name="Liu K.W."/>
            <person name="Li Z."/>
            <person name="Lohaus R."/>
            <person name="Hsiao Y.Y."/>
            <person name="Niu S.C."/>
            <person name="Wang J.Y."/>
            <person name="Lin Y.C."/>
            <person name="Xu Q."/>
            <person name="Chen L.J."/>
            <person name="Yoshida K."/>
            <person name="Fujiwara S."/>
            <person name="Wang Z.W."/>
            <person name="Zhang Y.Q."/>
            <person name="Mitsuda N."/>
            <person name="Wang M."/>
            <person name="Liu G.H."/>
            <person name="Pecoraro L."/>
            <person name="Huang H.X."/>
            <person name="Xiao X.J."/>
            <person name="Lin M."/>
            <person name="Wu X.Y."/>
            <person name="Wu W.L."/>
            <person name="Chen Y.Y."/>
            <person name="Chang S.B."/>
            <person name="Sakamoto S."/>
            <person name="Ohme-Takagi M."/>
            <person name="Yagi M."/>
            <person name="Zeng S.J."/>
            <person name="Shen C.Y."/>
            <person name="Yeh C.M."/>
            <person name="Luo Y.B."/>
            <person name="Tsai W.C."/>
            <person name="Van de Peer Y."/>
            <person name="Liu Z.J."/>
        </authorList>
    </citation>
    <scope>NUCLEOTIDE SEQUENCE [LARGE SCALE GENOMIC DNA]</scope>
    <source>
        <tissue evidence="9">The whole plant</tissue>
    </source>
</reference>
<dbReference type="EMBL" id="KZ502146">
    <property type="protein sequence ID" value="PKU83022.1"/>
    <property type="molecule type" value="Genomic_DNA"/>
</dbReference>
<evidence type="ECO:0000313" key="10">
    <source>
        <dbReference type="Proteomes" id="UP000233837"/>
    </source>
</evidence>
<gene>
    <name evidence="9" type="primary">GLR2.7</name>
    <name evidence="9" type="ORF">MA16_Dca009494</name>
</gene>
<evidence type="ECO:0000313" key="9">
    <source>
        <dbReference type="EMBL" id="PKU83022.1"/>
    </source>
</evidence>
<dbReference type="FunFam" id="3.40.50.2300:FF:000081">
    <property type="entry name" value="Glutamate receptor"/>
    <property type="match status" value="1"/>
</dbReference>
<evidence type="ECO:0000256" key="2">
    <source>
        <dbReference type="ARBA" id="ARBA00011095"/>
    </source>
</evidence>
<feature type="domain" description="Receptor ligand binding region" evidence="8">
    <location>
        <begin position="93"/>
        <end position="416"/>
    </location>
</feature>
<evidence type="ECO:0000256" key="7">
    <source>
        <dbReference type="SAM" id="MobiDB-lite"/>
    </source>
</evidence>
<protein>
    <submittedName>
        <fullName evidence="9">Glutamate receptor 2.7</fullName>
    </submittedName>
</protein>
<comment type="subcellular location">
    <subcellularLocation>
        <location evidence="1">Membrane</location>
    </subcellularLocation>
</comment>
<dbReference type="InterPro" id="IPR044440">
    <property type="entry name" value="GABAb_receptor_plant_PBP1"/>
</dbReference>
<dbReference type="InterPro" id="IPR015683">
    <property type="entry name" value="Ionotropic_Glu_rcpt"/>
</dbReference>
<proteinExistence type="predicted"/>
<feature type="compositionally biased region" description="Basic and acidic residues" evidence="7">
    <location>
        <begin position="48"/>
        <end position="57"/>
    </location>
</feature>
<evidence type="ECO:0000256" key="3">
    <source>
        <dbReference type="ARBA" id="ARBA00022692"/>
    </source>
</evidence>
<dbReference type="Gene3D" id="3.40.190.10">
    <property type="entry name" value="Periplasmic binding protein-like II"/>
    <property type="match status" value="1"/>
</dbReference>
<dbReference type="PANTHER" id="PTHR34836">
    <property type="entry name" value="OS06G0188250 PROTEIN"/>
    <property type="match status" value="1"/>
</dbReference>
<keyword evidence="5" id="KW-0472">Membrane</keyword>
<dbReference type="STRING" id="906689.A0A2I0X546"/>
<dbReference type="SUPFAM" id="SSF53850">
    <property type="entry name" value="Periplasmic binding protein-like II"/>
    <property type="match status" value="1"/>
</dbReference>
<keyword evidence="4" id="KW-1133">Transmembrane helix</keyword>
<evidence type="ECO:0000259" key="8">
    <source>
        <dbReference type="Pfam" id="PF01094"/>
    </source>
</evidence>
<keyword evidence="9" id="KW-0675">Receptor</keyword>
<feature type="region of interest" description="Disordered" evidence="7">
    <location>
        <begin position="38"/>
        <end position="63"/>
    </location>
</feature>
<dbReference type="CDD" id="cd19990">
    <property type="entry name" value="PBP1_GABAb_receptor_plant"/>
    <property type="match status" value="1"/>
</dbReference>
<keyword evidence="10" id="KW-1185">Reference proteome</keyword>
<keyword evidence="3" id="KW-0812">Transmembrane</keyword>
<evidence type="ECO:0000256" key="5">
    <source>
        <dbReference type="ARBA" id="ARBA00023136"/>
    </source>
</evidence>
<dbReference type="Proteomes" id="UP000233837">
    <property type="component" value="Unassembled WGS sequence"/>
</dbReference>
<dbReference type="InterPro" id="IPR028082">
    <property type="entry name" value="Peripla_BP_I"/>
</dbReference>
<organism evidence="9 10">
    <name type="scientific">Dendrobium catenatum</name>
    <dbReference type="NCBI Taxonomy" id="906689"/>
    <lineage>
        <taxon>Eukaryota</taxon>
        <taxon>Viridiplantae</taxon>
        <taxon>Streptophyta</taxon>
        <taxon>Embryophyta</taxon>
        <taxon>Tracheophyta</taxon>
        <taxon>Spermatophyta</taxon>
        <taxon>Magnoliopsida</taxon>
        <taxon>Liliopsida</taxon>
        <taxon>Asparagales</taxon>
        <taxon>Orchidaceae</taxon>
        <taxon>Epidendroideae</taxon>
        <taxon>Malaxideae</taxon>
        <taxon>Dendrobiinae</taxon>
        <taxon>Dendrobium</taxon>
    </lineage>
</organism>
<comment type="subunit">
    <text evidence="2">May form heteromers.</text>
</comment>
<evidence type="ECO:0000256" key="1">
    <source>
        <dbReference type="ARBA" id="ARBA00004370"/>
    </source>
</evidence>
<dbReference type="AlphaFoldDB" id="A0A2I0X546"/>
<dbReference type="Pfam" id="PF01094">
    <property type="entry name" value="ANF_receptor"/>
    <property type="match status" value="1"/>
</dbReference>
<comment type="function">
    <text evidence="6">Glutamate-gated receptor that probably acts as a non-selective cation channel. May be involved in light-signal transduction and calcium homeostasis via the regulation of calcium influx into cells.</text>
</comment>
<accession>A0A2I0X546</accession>
<evidence type="ECO:0000256" key="4">
    <source>
        <dbReference type="ARBA" id="ARBA00022989"/>
    </source>
</evidence>
<sequence>MRNVQNEMQVASIVTGDLPAGEQLYFYWRFNSRGAAGKNIGGDPTLKPPEDNRRYKSPENSAAQNETMKLHRFSPVHVGVVLDLSTPLGKISNTSISMAMDDFYDIHDNYTTKLVLHTKDCQEDFVKAVAAATGLLGTSQVQAIIGPQKSEQAKFMSELVKKTQVPIISFSATSPSFTSISNPYFIRTTLNDSAQVAAIAAIIKAFGWRQAIPISDDTDYGRDILPYLFDALQQTGTHIPYHCLISLQATKDQIMEELFKLQTMQTRVFIIHMRVSVASRLLLLAKEAGMMDEGFVWIMTDGLTNLAESLSSSIIDSLQGAIDDTPAEMNNFALLAYDTVWALAIAAEKASVGKSDFITPYRDTKLPILESLEVSKNGPKLVEEILKCRFEGVTGKFKLINGQLQSSTFQIVNMVGTRERNLGFWDPKTGLSEQSKPKNGKTYSTLMTDLNQVVWPGESGSVPKGWDIPVSRKKLKILVPKSSFPEFVKVEKNASSNNTEVSGFSIEVFEAAVRNLPYALPLEYFAFESASGQNAGTYDDLIMQVYNHNGMSCHDPARILYLTRRELKLDGRIKSV</sequence>
<dbReference type="InterPro" id="IPR001828">
    <property type="entry name" value="ANF_lig-bd_rcpt"/>
</dbReference>